<dbReference type="PROSITE" id="PS00211">
    <property type="entry name" value="ABC_TRANSPORTER_1"/>
    <property type="match status" value="1"/>
</dbReference>
<evidence type="ECO:0000256" key="1">
    <source>
        <dbReference type="ARBA" id="ARBA00005417"/>
    </source>
</evidence>
<dbReference type="EMBL" id="CP029843">
    <property type="protein sequence ID" value="AWV06411.1"/>
    <property type="molecule type" value="Genomic_DNA"/>
</dbReference>
<evidence type="ECO:0000313" key="7">
    <source>
        <dbReference type="Proteomes" id="UP000249447"/>
    </source>
</evidence>
<organism evidence="6 7">
    <name type="scientific">Marilutibacter maris</name>
    <dbReference type="NCBI Taxonomy" id="1605891"/>
    <lineage>
        <taxon>Bacteria</taxon>
        <taxon>Pseudomonadati</taxon>
        <taxon>Pseudomonadota</taxon>
        <taxon>Gammaproteobacteria</taxon>
        <taxon>Lysobacterales</taxon>
        <taxon>Lysobacteraceae</taxon>
        <taxon>Marilutibacter</taxon>
    </lineage>
</organism>
<gene>
    <name evidence="6" type="ORF">C9I47_0690</name>
</gene>
<name>A0A2U9T1Z4_9GAMM</name>
<dbReference type="Proteomes" id="UP000249447">
    <property type="component" value="Chromosome"/>
</dbReference>
<dbReference type="InterPro" id="IPR027417">
    <property type="entry name" value="P-loop_NTPase"/>
</dbReference>
<dbReference type="PANTHER" id="PTHR46743">
    <property type="entry name" value="TEICHOIC ACIDS EXPORT ATP-BINDING PROTEIN TAGH"/>
    <property type="match status" value="1"/>
</dbReference>
<dbReference type="Pfam" id="PF00005">
    <property type="entry name" value="ABC_tran"/>
    <property type="match status" value="1"/>
</dbReference>
<dbReference type="RefSeq" id="WP_111265579.1">
    <property type="nucleotide sequence ID" value="NZ_CP029843.1"/>
</dbReference>
<dbReference type="PANTHER" id="PTHR46743:SF2">
    <property type="entry name" value="TEICHOIC ACIDS EXPORT ATP-BINDING PROTEIN TAGH"/>
    <property type="match status" value="1"/>
</dbReference>
<dbReference type="Gene3D" id="3.40.50.300">
    <property type="entry name" value="P-loop containing nucleotide triphosphate hydrolases"/>
    <property type="match status" value="1"/>
</dbReference>
<dbReference type="OrthoDB" id="9778870at2"/>
<dbReference type="GO" id="GO:0005524">
    <property type="term" value="F:ATP binding"/>
    <property type="evidence" value="ECO:0007669"/>
    <property type="project" value="UniProtKB-KW"/>
</dbReference>
<feature type="domain" description="ABC transporter" evidence="5">
    <location>
        <begin position="30"/>
        <end position="251"/>
    </location>
</feature>
<dbReference type="CDD" id="cd03220">
    <property type="entry name" value="ABC_KpsT_Wzt"/>
    <property type="match status" value="1"/>
</dbReference>
<accession>A0A2U9T1Z4</accession>
<dbReference type="InterPro" id="IPR003593">
    <property type="entry name" value="AAA+_ATPase"/>
</dbReference>
<evidence type="ECO:0000313" key="6">
    <source>
        <dbReference type="EMBL" id="AWV06411.1"/>
    </source>
</evidence>
<dbReference type="SUPFAM" id="SSF52540">
    <property type="entry name" value="P-loop containing nucleoside triphosphate hydrolases"/>
    <property type="match status" value="1"/>
</dbReference>
<evidence type="ECO:0000256" key="4">
    <source>
        <dbReference type="ARBA" id="ARBA00022840"/>
    </source>
</evidence>
<dbReference type="InterPro" id="IPR003439">
    <property type="entry name" value="ABC_transporter-like_ATP-bd"/>
</dbReference>
<dbReference type="SMART" id="SM00382">
    <property type="entry name" value="AAA"/>
    <property type="match status" value="1"/>
</dbReference>
<keyword evidence="2" id="KW-0813">Transport</keyword>
<comment type="similarity">
    <text evidence="1">Belongs to the ABC transporter superfamily.</text>
</comment>
<dbReference type="GO" id="GO:0016887">
    <property type="term" value="F:ATP hydrolysis activity"/>
    <property type="evidence" value="ECO:0007669"/>
    <property type="project" value="InterPro"/>
</dbReference>
<dbReference type="PROSITE" id="PS50893">
    <property type="entry name" value="ABC_TRANSPORTER_2"/>
    <property type="match status" value="1"/>
</dbReference>
<dbReference type="KEGG" id="lmb:C9I47_0690"/>
<protein>
    <recommendedName>
        <fullName evidence="5">ABC transporter domain-containing protein</fullName>
    </recommendedName>
</protein>
<dbReference type="InterPro" id="IPR050683">
    <property type="entry name" value="Bact_Polysacc_Export_ATP-bd"/>
</dbReference>
<proteinExistence type="inferred from homology"/>
<dbReference type="GO" id="GO:0016020">
    <property type="term" value="C:membrane"/>
    <property type="evidence" value="ECO:0007669"/>
    <property type="project" value="InterPro"/>
</dbReference>
<evidence type="ECO:0000256" key="3">
    <source>
        <dbReference type="ARBA" id="ARBA00022741"/>
    </source>
</evidence>
<dbReference type="InterPro" id="IPR015860">
    <property type="entry name" value="ABC_transpr_TagH-like"/>
</dbReference>
<evidence type="ECO:0000256" key="2">
    <source>
        <dbReference type="ARBA" id="ARBA00022448"/>
    </source>
</evidence>
<keyword evidence="4" id="KW-0067">ATP-binding</keyword>
<keyword evidence="7" id="KW-1185">Reference proteome</keyword>
<keyword evidence="3" id="KW-0547">Nucleotide-binding</keyword>
<sequence>MSAFIRVQGVSLDVPTFLQSERPAKGWGSLFLGAAFQPPKRRLVRLLDRLSFDVNDGDRLAILGRNGAGKSTLLRVLNRVYQPTEGSVEVSGSCQALLNMSLGFNGEATVAENIYLRGIAMGLTAAFIRQQVQPILEFSGLTEKAGQRLRTLSSGQKMRLGFAISTSVQHDIMLMDEWVGAGDADFMARAKARMQGRVGGSKIVVLASHSVGLLRDLCNKGIVLERGRLVHAGDIGDSLKYYHELMSRLRKGGDAVTLGDEAPGAGAGAQVYGAVEDIRVDAMRGRVEVTGWMVNAQGGLPEGLALDVDGHRYLAVELTRIRRPDVCKHFGLATDMCGFKAFVPVSGLRVLSDLGPDVRVLGGERHESADAVLRLAPSVSAALVC</sequence>
<reference evidence="6 7" key="1">
    <citation type="submission" date="2018-05" db="EMBL/GenBank/DDBJ databases">
        <title>The complete genome of Lysobacter maris HZ9B, a marine bacterium antagonistic against terrestrial plant pathogens.</title>
        <authorList>
            <person name="Zhang X.-Q."/>
        </authorList>
    </citation>
    <scope>NUCLEOTIDE SEQUENCE [LARGE SCALE GENOMIC DNA]</scope>
    <source>
        <strain evidence="6 7">HZ9B</strain>
    </source>
</reference>
<dbReference type="InterPro" id="IPR017871">
    <property type="entry name" value="ABC_transporter-like_CS"/>
</dbReference>
<dbReference type="GO" id="GO:0140359">
    <property type="term" value="F:ABC-type transporter activity"/>
    <property type="evidence" value="ECO:0007669"/>
    <property type="project" value="InterPro"/>
</dbReference>
<dbReference type="AlphaFoldDB" id="A0A2U9T1Z4"/>
<evidence type="ECO:0000259" key="5">
    <source>
        <dbReference type="PROSITE" id="PS50893"/>
    </source>
</evidence>